<dbReference type="Pfam" id="PF07167">
    <property type="entry name" value="PhaC_N"/>
    <property type="match status" value="1"/>
</dbReference>
<evidence type="ECO:0000256" key="1">
    <source>
        <dbReference type="ARBA" id="ARBA00022679"/>
    </source>
</evidence>
<protein>
    <submittedName>
        <fullName evidence="4">Poly(3-hydroxyalkanoate) polymerase subunit PhaC</fullName>
        <ecNumber evidence="4">2.3.1.-</ecNumber>
    </submittedName>
</protein>
<evidence type="ECO:0000313" key="4">
    <source>
        <dbReference type="EMBL" id="VVN94482.1"/>
    </source>
</evidence>
<evidence type="ECO:0000313" key="5">
    <source>
        <dbReference type="Proteomes" id="UP000409037"/>
    </source>
</evidence>
<dbReference type="NCBIfam" id="TIGR01839">
    <property type="entry name" value="PHA_synth_II"/>
    <property type="match status" value="1"/>
</dbReference>
<keyword evidence="2 4" id="KW-0012">Acyltransferase</keyword>
<name>A0A5E7T2M7_PSEFL</name>
<dbReference type="PANTHER" id="PTHR36837:SF5">
    <property type="entry name" value="POLY-3-HYDROXYBUTYRATE SYNTHASE"/>
    <property type="match status" value="1"/>
</dbReference>
<dbReference type="InterPro" id="IPR011287">
    <property type="entry name" value="PHA_synth_II"/>
</dbReference>
<gene>
    <name evidence="4" type="primary">phaC_3</name>
    <name evidence="4" type="ORF">PS833_02145</name>
</gene>
<dbReference type="RefSeq" id="WP_150797935.1">
    <property type="nucleotide sequence ID" value="NZ_CABVHU010000004.1"/>
</dbReference>
<dbReference type="PANTHER" id="PTHR36837">
    <property type="entry name" value="POLY(3-HYDROXYALKANOATE) POLYMERASE SUBUNIT PHAC"/>
    <property type="match status" value="1"/>
</dbReference>
<proteinExistence type="predicted"/>
<dbReference type="Gene3D" id="3.40.50.1820">
    <property type="entry name" value="alpha/beta hydrolase"/>
    <property type="match status" value="1"/>
</dbReference>
<dbReference type="AlphaFoldDB" id="A0A5E7T2M7"/>
<dbReference type="Proteomes" id="UP000409037">
    <property type="component" value="Unassembled WGS sequence"/>
</dbReference>
<evidence type="ECO:0000259" key="3">
    <source>
        <dbReference type="Pfam" id="PF07167"/>
    </source>
</evidence>
<evidence type="ECO:0000256" key="2">
    <source>
        <dbReference type="ARBA" id="ARBA00023315"/>
    </source>
</evidence>
<accession>A0A5E7T2M7</accession>
<dbReference type="OrthoDB" id="7208816at2"/>
<dbReference type="InterPro" id="IPR029058">
    <property type="entry name" value="AB_hydrolase_fold"/>
</dbReference>
<dbReference type="GO" id="GO:0016746">
    <property type="term" value="F:acyltransferase activity"/>
    <property type="evidence" value="ECO:0007669"/>
    <property type="project" value="UniProtKB-KW"/>
</dbReference>
<feature type="domain" description="Poly-beta-hydroxybutyrate polymerase N-terminal" evidence="3">
    <location>
        <begin position="76"/>
        <end position="243"/>
    </location>
</feature>
<dbReference type="EMBL" id="CABVHU010000004">
    <property type="protein sequence ID" value="VVN94482.1"/>
    <property type="molecule type" value="Genomic_DNA"/>
</dbReference>
<keyword evidence="1 4" id="KW-0808">Transferase</keyword>
<dbReference type="GO" id="GO:0042619">
    <property type="term" value="P:poly-hydroxybutyrate biosynthetic process"/>
    <property type="evidence" value="ECO:0007669"/>
    <property type="project" value="InterPro"/>
</dbReference>
<sequence>MMNKKNKDLSQQTAMHTLSLNPAFGPRRRDLLGTARMVLRQVLKQPVHSARHMAAFGVELKNVLLDRSQLKPAAGDKRFDEQTWQRNPLYRRYMKTYLAWCQEMSDWISTSNLSEQDAHRGQFVIGLLTEAMAPTNTLANPAALKRFFETGGKSILDGFSQLTRDLIENGGMPSQVDKTAFEVGHNLGITEGAVVFRNELLELIQYKPRTEQVQARPLLVVPPQINKFYLFDLTPEKSLIRFLLDSGIQTFAVSWRNPGKAQREWGLSSYVEALKEAIDAVLAITRSADLNTFGACSGGCTLSSLLGHYAALDEKKVNAFTLAVSMLDIRPDTQVGLFADERSLVAAKRRSCQAGVLKGRELAKVFAWMRPNDLIWNYWINNYLLGNEPPAFDVLYWNNDTTNLPATLHGEFIDMYQTNPLARAGALEVCGTPIDLGQVTSDFYCVAGLTDHITPWDACYRSMHLFGGQGEFVVSNSGHIQSILNPPGNPKARFMTASELPVEAQEWMQSASEQAGSWWPHWLAWLQARSGSRKKAPRKLGNKAYGAAEAAPGTYVHLR</sequence>
<dbReference type="InterPro" id="IPR010941">
    <property type="entry name" value="PhaC_N"/>
</dbReference>
<dbReference type="InterPro" id="IPR051321">
    <property type="entry name" value="PHA/PHB_synthase"/>
</dbReference>
<dbReference type="EC" id="2.3.1.-" evidence="4"/>
<organism evidence="4 5">
    <name type="scientific">Pseudomonas fluorescens</name>
    <dbReference type="NCBI Taxonomy" id="294"/>
    <lineage>
        <taxon>Bacteria</taxon>
        <taxon>Pseudomonadati</taxon>
        <taxon>Pseudomonadota</taxon>
        <taxon>Gammaproteobacteria</taxon>
        <taxon>Pseudomonadales</taxon>
        <taxon>Pseudomonadaceae</taxon>
        <taxon>Pseudomonas</taxon>
    </lineage>
</organism>
<dbReference type="SUPFAM" id="SSF53474">
    <property type="entry name" value="alpha/beta-Hydrolases"/>
    <property type="match status" value="1"/>
</dbReference>
<reference evidence="4 5" key="1">
    <citation type="submission" date="2019-09" db="EMBL/GenBank/DDBJ databases">
        <authorList>
            <person name="Chandra G."/>
            <person name="Truman W A."/>
        </authorList>
    </citation>
    <scope>NUCLEOTIDE SEQUENCE [LARGE SCALE GENOMIC DNA]</scope>
    <source>
        <strain evidence="4">PS833</strain>
    </source>
</reference>